<evidence type="ECO:0000313" key="2">
    <source>
        <dbReference type="Proteomes" id="UP000006247"/>
    </source>
</evidence>
<dbReference type="Proteomes" id="UP000006247">
    <property type="component" value="Unassembled WGS sequence"/>
</dbReference>
<comment type="caution">
    <text evidence="1">The sequence shown here is derived from an EMBL/GenBank/DDBJ whole genome shotgun (WGS) entry which is preliminary data.</text>
</comment>
<dbReference type="AlphaFoldDB" id="C0E1W6"/>
<gene>
    <name evidence="1" type="ORF">CORMATOL_00970</name>
</gene>
<organism evidence="1 2">
    <name type="scientific">Corynebacterium matruchotii ATCC 33806</name>
    <dbReference type="NCBI Taxonomy" id="566549"/>
    <lineage>
        <taxon>Bacteria</taxon>
        <taxon>Bacillati</taxon>
        <taxon>Actinomycetota</taxon>
        <taxon>Actinomycetes</taxon>
        <taxon>Mycobacteriales</taxon>
        <taxon>Corynebacteriaceae</taxon>
        <taxon>Corynebacterium</taxon>
    </lineage>
</organism>
<evidence type="ECO:0000313" key="1">
    <source>
        <dbReference type="EMBL" id="EEG27445.1"/>
    </source>
</evidence>
<accession>C0E1W6</accession>
<reference evidence="1 2" key="1">
    <citation type="submission" date="2009-01" db="EMBL/GenBank/DDBJ databases">
        <authorList>
            <person name="Fulton L."/>
            <person name="Clifton S."/>
            <person name="Chinwalla A.T."/>
            <person name="Mitreva M."/>
            <person name="Sodergren E."/>
            <person name="Weinstock G."/>
            <person name="Clifton S."/>
            <person name="Dooling D.J."/>
            <person name="Fulton B."/>
            <person name="Minx P."/>
            <person name="Pepin K.H."/>
            <person name="Johnson M."/>
            <person name="Bhonagiri V."/>
            <person name="Nash W.E."/>
            <person name="Mardis E.R."/>
            <person name="Wilson R.K."/>
        </authorList>
    </citation>
    <scope>NUCLEOTIDE SEQUENCE [LARGE SCALE GENOMIC DNA]</scope>
    <source>
        <strain evidence="1 2">ATCC 33806</strain>
    </source>
</reference>
<proteinExistence type="predicted"/>
<dbReference type="EMBL" id="ACEB01000016">
    <property type="protein sequence ID" value="EEG27445.1"/>
    <property type="molecule type" value="Genomic_DNA"/>
</dbReference>
<sequence>MMATVALGASNASATVVSREKVLLETVISAEGNVTQKGIIQRVKVSQPAEAKKNDKGVTGETGFGEISVSFSEPVKLKDVTRTEYATDKEAGAAVKTTSEVGMLLQTEEVEKHEQFVKNKWDLSLPRDVKPVSFDDGSIGFRTDTENGVSAVSETRISTPWAVDKHGNPLETWYEISSDGSSITQVVNTQDIEGEIVLDPRITYGQGVYYNWYGSELRTLKAASAASFALAISYGCVNAGRLRQPALVAVVGLMCMATGSVVGIEALRFALDNFKESFKDHNCYQWKFGSHHITPVAAKGNCSL</sequence>
<name>C0E1W6_9CORY</name>
<dbReference type="HOGENOM" id="CLU_914366_0_0_11"/>
<protein>
    <submittedName>
        <fullName evidence="1">Uncharacterized protein</fullName>
    </submittedName>
</protein>